<name>A0A7J5BPB9_9MICO</name>
<dbReference type="GO" id="GO:0009307">
    <property type="term" value="P:DNA restriction-modification system"/>
    <property type="evidence" value="ECO:0007669"/>
    <property type="project" value="UniProtKB-KW"/>
</dbReference>
<dbReference type="RefSeq" id="WP_158042163.1">
    <property type="nucleotide sequence ID" value="NZ_JACCFV010000001.1"/>
</dbReference>
<dbReference type="InterPro" id="IPR052021">
    <property type="entry name" value="Type-I_RS_S_subunit"/>
</dbReference>
<reference evidence="5 6" key="1">
    <citation type="submission" date="2019-09" db="EMBL/GenBank/DDBJ databases">
        <title>Phylogeny of genus Pseudoclavibacter and closely related genus.</title>
        <authorList>
            <person name="Li Y."/>
        </authorList>
    </citation>
    <scope>NUCLEOTIDE SEQUENCE [LARGE SCALE GENOMIC DNA]</scope>
    <source>
        <strain evidence="5 6">DSM 23821</strain>
    </source>
</reference>
<comment type="similarity">
    <text evidence="1">Belongs to the type-I restriction system S methylase family.</text>
</comment>
<dbReference type="PANTHER" id="PTHR30408">
    <property type="entry name" value="TYPE-1 RESTRICTION ENZYME ECOKI SPECIFICITY PROTEIN"/>
    <property type="match status" value="1"/>
</dbReference>
<dbReference type="Proteomes" id="UP000467240">
    <property type="component" value="Unassembled WGS sequence"/>
</dbReference>
<evidence type="ECO:0000256" key="2">
    <source>
        <dbReference type="ARBA" id="ARBA00022747"/>
    </source>
</evidence>
<dbReference type="PANTHER" id="PTHR30408:SF13">
    <property type="entry name" value="TYPE I RESTRICTION ENZYME HINDI SPECIFICITY SUBUNIT"/>
    <property type="match status" value="1"/>
</dbReference>
<dbReference type="GO" id="GO:0004519">
    <property type="term" value="F:endonuclease activity"/>
    <property type="evidence" value="ECO:0007669"/>
    <property type="project" value="UniProtKB-KW"/>
</dbReference>
<sequence>MTQTLSNFGVSVLDCEHRTPAAQISGFPYITIPDIHDGRVIVDKARRISETDLIKWNRRTTPIGGDILVTRRGRVGDTAPIPDGLRCAIGENLVLLRTNGTQDDQNFLRWAVRSPQWWSEVDRLMNVGAVFSSLNVKDIAQIRLDFPPIPEQQAIAEVLGALDDKIAANTALAASAIELASSEFALVVRDAHWGATFADLAVISGGGTPSTKNAKFWDGEIRWATPTDITTLAGPYLDSTSRTLTPAGLNACSSKLFAPGAILLTSRATIGAVAINIVPTALNQGFIVVEPRDARMRWWLFHEMDDRRSEFLSWANGATFLELSRGNFKRLRVRVPSDYALTMFASTAEALHGAALAALAENRTLAATRDALLPQLMSGKLRVRDAEAAASAAGA</sequence>
<evidence type="ECO:0000256" key="1">
    <source>
        <dbReference type="ARBA" id="ARBA00010923"/>
    </source>
</evidence>
<gene>
    <name evidence="5" type="ORF">F8O01_17365</name>
</gene>
<evidence type="ECO:0000313" key="5">
    <source>
        <dbReference type="EMBL" id="KAB1651991.1"/>
    </source>
</evidence>
<keyword evidence="5" id="KW-0255">Endonuclease</keyword>
<dbReference type="EMBL" id="WBJZ01000037">
    <property type="protein sequence ID" value="KAB1651991.1"/>
    <property type="molecule type" value="Genomic_DNA"/>
</dbReference>
<comment type="caution">
    <text evidence="5">The sequence shown here is derived from an EMBL/GenBank/DDBJ whole genome shotgun (WGS) entry which is preliminary data.</text>
</comment>
<evidence type="ECO:0000256" key="3">
    <source>
        <dbReference type="ARBA" id="ARBA00023125"/>
    </source>
</evidence>
<dbReference type="InterPro" id="IPR000055">
    <property type="entry name" value="Restrct_endonuc_typeI_TRD"/>
</dbReference>
<dbReference type="AlphaFoldDB" id="A0A7J5BPB9"/>
<accession>A0A7J5BPB9</accession>
<evidence type="ECO:0000259" key="4">
    <source>
        <dbReference type="Pfam" id="PF01420"/>
    </source>
</evidence>
<dbReference type="GO" id="GO:0003677">
    <property type="term" value="F:DNA binding"/>
    <property type="evidence" value="ECO:0007669"/>
    <property type="project" value="UniProtKB-KW"/>
</dbReference>
<keyword evidence="5" id="KW-0540">Nuclease</keyword>
<feature type="domain" description="Type I restriction modification DNA specificity" evidence="4">
    <location>
        <begin position="198"/>
        <end position="337"/>
    </location>
</feature>
<keyword evidence="2" id="KW-0680">Restriction system</keyword>
<keyword evidence="5" id="KW-0378">Hydrolase</keyword>
<evidence type="ECO:0000313" key="6">
    <source>
        <dbReference type="Proteomes" id="UP000467240"/>
    </source>
</evidence>
<keyword evidence="3" id="KW-0238">DNA-binding</keyword>
<dbReference type="Pfam" id="PF01420">
    <property type="entry name" value="Methylase_S"/>
    <property type="match status" value="2"/>
</dbReference>
<protein>
    <submittedName>
        <fullName evidence="5">Restriction endonuclease subunit S</fullName>
    </submittedName>
</protein>
<dbReference type="InterPro" id="IPR044946">
    <property type="entry name" value="Restrct_endonuc_typeI_TRD_sf"/>
</dbReference>
<proteinExistence type="inferred from homology"/>
<keyword evidence="6" id="KW-1185">Reference proteome</keyword>
<dbReference type="SUPFAM" id="SSF116734">
    <property type="entry name" value="DNA methylase specificity domain"/>
    <property type="match status" value="2"/>
</dbReference>
<organism evidence="5 6">
    <name type="scientific">Pseudoclavibacter chungangensis</name>
    <dbReference type="NCBI Taxonomy" id="587635"/>
    <lineage>
        <taxon>Bacteria</taxon>
        <taxon>Bacillati</taxon>
        <taxon>Actinomycetota</taxon>
        <taxon>Actinomycetes</taxon>
        <taxon>Micrococcales</taxon>
        <taxon>Microbacteriaceae</taxon>
        <taxon>Pseudoclavibacter</taxon>
    </lineage>
</organism>
<dbReference type="Gene3D" id="3.90.220.20">
    <property type="entry name" value="DNA methylase specificity domains"/>
    <property type="match status" value="2"/>
</dbReference>
<dbReference type="OrthoDB" id="9798929at2"/>
<feature type="domain" description="Type I restriction modification DNA specificity" evidence="4">
    <location>
        <begin position="26"/>
        <end position="171"/>
    </location>
</feature>